<dbReference type="GO" id="GO:0051287">
    <property type="term" value="F:NAD binding"/>
    <property type="evidence" value="ECO:0007669"/>
    <property type="project" value="InterPro"/>
</dbReference>
<name>A0A1I2R424_9BACL</name>
<evidence type="ECO:0000313" key="5">
    <source>
        <dbReference type="EMBL" id="SFG33337.1"/>
    </source>
</evidence>
<dbReference type="Gene3D" id="3.40.50.720">
    <property type="entry name" value="NAD(P)-binding Rossmann-like Domain"/>
    <property type="match status" value="2"/>
</dbReference>
<gene>
    <name evidence="5" type="ORF">SAMN02982927_01412</name>
</gene>
<dbReference type="InterPro" id="IPR036291">
    <property type="entry name" value="NAD(P)-bd_dom_sf"/>
</dbReference>
<evidence type="ECO:0000256" key="1">
    <source>
        <dbReference type="ARBA" id="ARBA00005854"/>
    </source>
</evidence>
<protein>
    <submittedName>
        <fullName evidence="5">D-3-phosphoglycerate dehydrogenase</fullName>
    </submittedName>
</protein>
<dbReference type="OrthoDB" id="9805416at2"/>
<reference evidence="6" key="1">
    <citation type="submission" date="2016-10" db="EMBL/GenBank/DDBJ databases">
        <authorList>
            <person name="Varghese N."/>
            <person name="Submissions S."/>
        </authorList>
    </citation>
    <scope>NUCLEOTIDE SEQUENCE [LARGE SCALE GENOMIC DNA]</scope>
    <source>
        <strain evidence="6">ATCC 700379</strain>
    </source>
</reference>
<dbReference type="PANTHER" id="PTHR43761:SF1">
    <property type="entry name" value="D-ISOMER SPECIFIC 2-HYDROXYACID DEHYDROGENASE CATALYTIC DOMAIN-CONTAINING PROTEIN-RELATED"/>
    <property type="match status" value="1"/>
</dbReference>
<dbReference type="EMBL" id="FOOY01000008">
    <property type="protein sequence ID" value="SFG33337.1"/>
    <property type="molecule type" value="Genomic_DNA"/>
</dbReference>
<dbReference type="Proteomes" id="UP000198752">
    <property type="component" value="Unassembled WGS sequence"/>
</dbReference>
<feature type="domain" description="D-isomer specific 2-hydroxyacid dehydrogenase NAD-binding" evidence="4">
    <location>
        <begin position="112"/>
        <end position="290"/>
    </location>
</feature>
<dbReference type="InterPro" id="IPR050418">
    <property type="entry name" value="D-iso_2-hydroxyacid_DH_PdxB"/>
</dbReference>
<sequence>MRILISDFSNVMVSDYRLTMDAIASILPEAQVQVLPYADDDAYYAELAKADGLITAFLPLDAAFFSRAKRLRCVSINAVGYDSVDLQAAKQHGVIICHIKDYCTDEVAEHTMALLLALNRNLKYYTGQIDREFRWQYRTIPGGRPLRKQTLAVFGFGRIGRKVSAFARGFGMKVLAVSPNLTAEDAACCNVRAVTAQEAFAQADVISNHMNLTADNVHFFDSVAFAQMKRAPLFLNVGRGACVDEVALAEALDSGKIRGAGLDVLAEEEPHLAGHPLVGRNNVIITPHSAFYSQNSLDKLQTISGRNLAYCLNELPEKAQKVVAEM</sequence>
<dbReference type="GO" id="GO:0016616">
    <property type="term" value="F:oxidoreductase activity, acting on the CH-OH group of donors, NAD or NADP as acceptor"/>
    <property type="evidence" value="ECO:0007669"/>
    <property type="project" value="InterPro"/>
</dbReference>
<dbReference type="AlphaFoldDB" id="A0A1I2R424"/>
<evidence type="ECO:0000259" key="4">
    <source>
        <dbReference type="Pfam" id="PF02826"/>
    </source>
</evidence>
<dbReference type="SUPFAM" id="SSF52283">
    <property type="entry name" value="Formate/glycerate dehydrogenase catalytic domain-like"/>
    <property type="match status" value="1"/>
</dbReference>
<accession>A0A1I2R424</accession>
<dbReference type="Pfam" id="PF02826">
    <property type="entry name" value="2-Hacid_dh_C"/>
    <property type="match status" value="1"/>
</dbReference>
<dbReference type="SUPFAM" id="SSF51735">
    <property type="entry name" value="NAD(P)-binding Rossmann-fold domains"/>
    <property type="match status" value="1"/>
</dbReference>
<organism evidence="5 6">
    <name type="scientific">Sporolactobacillus nakayamae</name>
    <dbReference type="NCBI Taxonomy" id="269670"/>
    <lineage>
        <taxon>Bacteria</taxon>
        <taxon>Bacillati</taxon>
        <taxon>Bacillota</taxon>
        <taxon>Bacilli</taxon>
        <taxon>Bacillales</taxon>
        <taxon>Sporolactobacillaceae</taxon>
        <taxon>Sporolactobacillus</taxon>
    </lineage>
</organism>
<proteinExistence type="inferred from homology"/>
<dbReference type="PANTHER" id="PTHR43761">
    <property type="entry name" value="D-ISOMER SPECIFIC 2-HYDROXYACID DEHYDROGENASE FAMILY PROTEIN (AFU_ORTHOLOGUE AFUA_1G13630)"/>
    <property type="match status" value="1"/>
</dbReference>
<evidence type="ECO:0000313" key="6">
    <source>
        <dbReference type="Proteomes" id="UP000198752"/>
    </source>
</evidence>
<keyword evidence="2" id="KW-0560">Oxidoreductase</keyword>
<comment type="similarity">
    <text evidence="1">Belongs to the D-isomer specific 2-hydroxyacid dehydrogenase family.</text>
</comment>
<dbReference type="RefSeq" id="WP_093671428.1">
    <property type="nucleotide sequence ID" value="NZ_FOOY01000008.1"/>
</dbReference>
<evidence type="ECO:0000256" key="3">
    <source>
        <dbReference type="ARBA" id="ARBA00023027"/>
    </source>
</evidence>
<evidence type="ECO:0000256" key="2">
    <source>
        <dbReference type="ARBA" id="ARBA00023002"/>
    </source>
</evidence>
<keyword evidence="3" id="KW-0520">NAD</keyword>
<dbReference type="InterPro" id="IPR006140">
    <property type="entry name" value="D-isomer_DH_NAD-bd"/>
</dbReference>
<dbReference type="STRING" id="269670.SAMN02982927_01412"/>
<keyword evidence="6" id="KW-1185">Reference proteome</keyword>